<dbReference type="AlphaFoldDB" id="A0AAD7CHS1"/>
<dbReference type="InterPro" id="IPR039743">
    <property type="entry name" value="6GAL/EXGAL"/>
</dbReference>
<keyword evidence="2" id="KW-0378">Hydrolase</keyword>
<dbReference type="InterPro" id="IPR039514">
    <property type="entry name" value="6GAL-like"/>
</dbReference>
<organism evidence="2 3">
    <name type="scientific">Mycena rosella</name>
    <name type="common">Pink bonnet</name>
    <name type="synonym">Agaricus rosellus</name>
    <dbReference type="NCBI Taxonomy" id="1033263"/>
    <lineage>
        <taxon>Eukaryota</taxon>
        <taxon>Fungi</taxon>
        <taxon>Dikarya</taxon>
        <taxon>Basidiomycota</taxon>
        <taxon>Agaricomycotina</taxon>
        <taxon>Agaricomycetes</taxon>
        <taxon>Agaricomycetidae</taxon>
        <taxon>Agaricales</taxon>
        <taxon>Marasmiineae</taxon>
        <taxon>Mycenaceae</taxon>
        <taxon>Mycena</taxon>
    </lineage>
</organism>
<evidence type="ECO:0000313" key="2">
    <source>
        <dbReference type="EMBL" id="KAJ7649286.1"/>
    </source>
</evidence>
<sequence>WLSSLCDLFNSPDAVRQNLSTLLFSPAGLGLSNFRFNIGGGGVGVTNPVRAPATFYVSPGVYNFSADPQGVYFMQQASAHGVPSITAFVNSAPPQLTSNRQSCGGSFVNGTGLAYGTYVADVISRWRLTGLMIDFISPMNEPDDSFGTCGQEGMQVSANQYLALSLHRHRHARAHILAGERNALQTNGLSTTVGILADESSSLSLATAEYSTWLPSVASKVVAIVRHTYDFPTDASYTSFVNTVKAIAPGKATWMSEICCSLGTAAGVGRGYTQGFDQTITNALMFSGLVFQILVLASEPHYDFWTLVSNGLGCSPVNNPSCPRDGMIYYDPSYATNKNFVLSRMTHITASFKHFGNFVRRECRTGFIYPYSSSLSLAGSVRHALTGSNVQQWMMAVANQLIISSP</sequence>
<dbReference type="EMBL" id="JARKIE010000365">
    <property type="protein sequence ID" value="KAJ7649286.1"/>
    <property type="molecule type" value="Genomic_DNA"/>
</dbReference>
<feature type="domain" description="Endo-beta-1,6-galactanase-like" evidence="1">
    <location>
        <begin position="25"/>
        <end position="309"/>
    </location>
</feature>
<reference evidence="2" key="1">
    <citation type="submission" date="2023-03" db="EMBL/GenBank/DDBJ databases">
        <title>Massive genome expansion in bonnet fungi (Mycena s.s.) driven by repeated elements and novel gene families across ecological guilds.</title>
        <authorList>
            <consortium name="Lawrence Berkeley National Laboratory"/>
            <person name="Harder C.B."/>
            <person name="Miyauchi S."/>
            <person name="Viragh M."/>
            <person name="Kuo A."/>
            <person name="Thoen E."/>
            <person name="Andreopoulos B."/>
            <person name="Lu D."/>
            <person name="Skrede I."/>
            <person name="Drula E."/>
            <person name="Henrissat B."/>
            <person name="Morin E."/>
            <person name="Kohler A."/>
            <person name="Barry K."/>
            <person name="LaButti K."/>
            <person name="Morin E."/>
            <person name="Salamov A."/>
            <person name="Lipzen A."/>
            <person name="Mereny Z."/>
            <person name="Hegedus B."/>
            <person name="Baldrian P."/>
            <person name="Stursova M."/>
            <person name="Weitz H."/>
            <person name="Taylor A."/>
            <person name="Grigoriev I.V."/>
            <person name="Nagy L.G."/>
            <person name="Martin F."/>
            <person name="Kauserud H."/>
        </authorList>
    </citation>
    <scope>NUCLEOTIDE SEQUENCE</scope>
    <source>
        <strain evidence="2">CBHHK067</strain>
    </source>
</reference>
<proteinExistence type="predicted"/>
<dbReference type="Proteomes" id="UP001221757">
    <property type="component" value="Unassembled WGS sequence"/>
</dbReference>
<dbReference type="PANTHER" id="PTHR42767:SF1">
    <property type="entry name" value="ENDO-BETA-1,6-GALACTANASE-LIKE DOMAIN-CONTAINING PROTEIN"/>
    <property type="match status" value="1"/>
</dbReference>
<comment type="caution">
    <text evidence="2">The sequence shown here is derived from an EMBL/GenBank/DDBJ whole genome shotgun (WGS) entry which is preliminary data.</text>
</comment>
<dbReference type="SUPFAM" id="SSF51445">
    <property type="entry name" value="(Trans)glycosidases"/>
    <property type="match status" value="1"/>
</dbReference>
<dbReference type="GO" id="GO:0004553">
    <property type="term" value="F:hydrolase activity, hydrolyzing O-glycosyl compounds"/>
    <property type="evidence" value="ECO:0007669"/>
    <property type="project" value="InterPro"/>
</dbReference>
<gene>
    <name evidence="2" type="ORF">B0H17DRAFT_1270840</name>
</gene>
<dbReference type="PANTHER" id="PTHR42767">
    <property type="entry name" value="ENDO-BETA-1,6-GALACTANASE"/>
    <property type="match status" value="1"/>
</dbReference>
<protein>
    <submittedName>
        <fullName evidence="2">Glycoside hydrolase superfamily</fullName>
    </submittedName>
</protein>
<feature type="non-terminal residue" evidence="2">
    <location>
        <position position="406"/>
    </location>
</feature>
<keyword evidence="3" id="KW-1185">Reference proteome</keyword>
<evidence type="ECO:0000259" key="1">
    <source>
        <dbReference type="Pfam" id="PF14587"/>
    </source>
</evidence>
<evidence type="ECO:0000313" key="3">
    <source>
        <dbReference type="Proteomes" id="UP001221757"/>
    </source>
</evidence>
<accession>A0AAD7CHS1</accession>
<name>A0AAD7CHS1_MYCRO</name>
<dbReference type="Gene3D" id="3.20.20.80">
    <property type="entry name" value="Glycosidases"/>
    <property type="match status" value="1"/>
</dbReference>
<dbReference type="InterPro" id="IPR017853">
    <property type="entry name" value="GH"/>
</dbReference>
<dbReference type="Pfam" id="PF14587">
    <property type="entry name" value="Glyco_hydr_30_2"/>
    <property type="match status" value="1"/>
</dbReference>